<accession>A0ABS9YTM3</accession>
<dbReference type="CDD" id="cd13399">
    <property type="entry name" value="Slt35-like"/>
    <property type="match status" value="1"/>
</dbReference>
<dbReference type="Gene3D" id="1.10.530.10">
    <property type="match status" value="1"/>
</dbReference>
<organism evidence="3 4">
    <name type="scientific">Candidatus Mycolicibacterium alkanivorans</name>
    <dbReference type="NCBI Taxonomy" id="2954114"/>
    <lineage>
        <taxon>Bacteria</taxon>
        <taxon>Bacillati</taxon>
        <taxon>Actinomycetota</taxon>
        <taxon>Actinomycetes</taxon>
        <taxon>Mycobacteriales</taxon>
        <taxon>Mycobacteriaceae</taxon>
        <taxon>Mycolicibacterium</taxon>
    </lineage>
</organism>
<dbReference type="SUPFAM" id="SSF53955">
    <property type="entry name" value="Lysozyme-like"/>
    <property type="match status" value="1"/>
</dbReference>
<dbReference type="PROSITE" id="PS51257">
    <property type="entry name" value="PROKAR_LIPOPROTEIN"/>
    <property type="match status" value="1"/>
</dbReference>
<sequence length="303" mass="32316">MSPFRVVAPLAAAALTLTLAGCGHPATAPVALVSTTAVAAAEPAAPVTSPRLASDPARIGDDLVADELALRDPSTPEDALVAAAHRQQVAYRAIGRHPDWDGIIRPKIPPELLGFYDRNIEARRQLAAMAVPSDTLPAWRIEPPPPADELLGYYREAEAATGVGWNYLAAINFIETRFGSIHGVSTAGAEGPMQFLPSTFAAFGEGGDVRNPRDAIMAAGRYLAANGFATDPDRAIFRYNNASQYVAAVSQYAAAMAADPAAFGDYYRWDVYYFSTAGDILLPIGFAETERIPVQDYLATHPQ</sequence>
<evidence type="ECO:0000259" key="2">
    <source>
        <dbReference type="Pfam" id="PF01464"/>
    </source>
</evidence>
<dbReference type="InterPro" id="IPR008258">
    <property type="entry name" value="Transglycosylase_SLT_dom_1"/>
</dbReference>
<feature type="chain" id="PRO_5047214251" evidence="1">
    <location>
        <begin position="29"/>
        <end position="303"/>
    </location>
</feature>
<evidence type="ECO:0000313" key="3">
    <source>
        <dbReference type="EMBL" id="MCI4674163.1"/>
    </source>
</evidence>
<dbReference type="InterPro" id="IPR023346">
    <property type="entry name" value="Lysozyme-like_dom_sf"/>
</dbReference>
<reference evidence="3" key="1">
    <citation type="journal article" date="2022" name="ISME J.">
        <title>Identification of active gaseous-alkane degraders at natural gas seeps.</title>
        <authorList>
            <person name="Farhan Ul Haque M."/>
            <person name="Hernandez M."/>
            <person name="Crombie A.T."/>
            <person name="Murrell J.C."/>
        </authorList>
    </citation>
    <scope>NUCLEOTIDE SEQUENCE</scope>
    <source>
        <strain evidence="3">ANDR5</strain>
    </source>
</reference>
<feature type="signal peptide" evidence="1">
    <location>
        <begin position="1"/>
        <end position="28"/>
    </location>
</feature>
<feature type="domain" description="Transglycosylase SLT" evidence="2">
    <location>
        <begin position="153"/>
        <end position="250"/>
    </location>
</feature>
<comment type="caution">
    <text evidence="3">The sequence shown here is derived from an EMBL/GenBank/DDBJ whole genome shotgun (WGS) entry which is preliminary data.</text>
</comment>
<dbReference type="Proteomes" id="UP001139068">
    <property type="component" value="Unassembled WGS sequence"/>
</dbReference>
<name>A0ABS9YTM3_9MYCO</name>
<dbReference type="Pfam" id="PF01464">
    <property type="entry name" value="SLT"/>
    <property type="match status" value="1"/>
</dbReference>
<dbReference type="EMBL" id="JAIVFL010000001">
    <property type="protein sequence ID" value="MCI4674163.1"/>
    <property type="molecule type" value="Genomic_DNA"/>
</dbReference>
<protein>
    <submittedName>
        <fullName evidence="3">Lytic transglycosylase domain-containing protein</fullName>
    </submittedName>
</protein>
<dbReference type="RefSeq" id="WP_243070630.1">
    <property type="nucleotide sequence ID" value="NZ_JAIVFL010000001.1"/>
</dbReference>
<gene>
    <name evidence="3" type="ORF">K9U37_04125</name>
</gene>
<keyword evidence="4" id="KW-1185">Reference proteome</keyword>
<keyword evidence="1" id="KW-0732">Signal</keyword>
<evidence type="ECO:0000256" key="1">
    <source>
        <dbReference type="SAM" id="SignalP"/>
    </source>
</evidence>
<evidence type="ECO:0000313" key="4">
    <source>
        <dbReference type="Proteomes" id="UP001139068"/>
    </source>
</evidence>
<proteinExistence type="predicted"/>